<feature type="domain" description="Ketoreductase" evidence="3">
    <location>
        <begin position="16"/>
        <end position="156"/>
    </location>
</feature>
<dbReference type="PANTHER" id="PTHR43008">
    <property type="entry name" value="BENZIL REDUCTASE"/>
    <property type="match status" value="1"/>
</dbReference>
<proteinExistence type="inferred from homology"/>
<dbReference type="InterPro" id="IPR002347">
    <property type="entry name" value="SDR_fam"/>
</dbReference>
<dbReference type="InterPro" id="IPR036291">
    <property type="entry name" value="NAD(P)-bd_dom_sf"/>
</dbReference>
<dbReference type="SMART" id="SM00822">
    <property type="entry name" value="PKS_KR"/>
    <property type="match status" value="1"/>
</dbReference>
<dbReference type="SUPFAM" id="SSF51735">
    <property type="entry name" value="NAD(P)-binding Rossmann-fold domains"/>
    <property type="match status" value="1"/>
</dbReference>
<gene>
    <name evidence="4" type="ORF">SAMN06295964_2488</name>
</gene>
<accession>A0A1T4Z594</accession>
<evidence type="ECO:0000313" key="4">
    <source>
        <dbReference type="EMBL" id="SKB09116.1"/>
    </source>
</evidence>
<evidence type="ECO:0000259" key="3">
    <source>
        <dbReference type="SMART" id="SM00822"/>
    </source>
</evidence>
<sequence>MDAETSGTGVLRVTGTVAVVTGGAGAVGLASAKLLARDHHVVLSDSRGERLSRALDELDSLGVSAESIVADVTDRASVEALMLAARQAGPIASVVHAGGGATADASPEDIVRARVLGTMNVTAATLAVAGLGTTLVHASAHSPALVLPALPRWVFRLAPTDPEGLVTALTRLATLGPARRAPAAAHALSTSFLQWYAGRMSETFDACGARLRSTAAESVIDLCRADLAATPTRSAVA</sequence>
<dbReference type="GO" id="GO:0050664">
    <property type="term" value="F:oxidoreductase activity, acting on NAD(P)H, oxygen as acceptor"/>
    <property type="evidence" value="ECO:0007669"/>
    <property type="project" value="TreeGrafter"/>
</dbReference>
<name>A0A1T4Z594_9ACTN</name>
<keyword evidence="5" id="KW-1185">Reference proteome</keyword>
<dbReference type="STRING" id="1736691.SAMN06295964_2488"/>
<dbReference type="InterPro" id="IPR057326">
    <property type="entry name" value="KR_dom"/>
</dbReference>
<keyword evidence="2" id="KW-0560">Oxidoreductase</keyword>
<reference evidence="5" key="1">
    <citation type="submission" date="2017-02" db="EMBL/GenBank/DDBJ databases">
        <authorList>
            <person name="Varghese N."/>
            <person name="Submissions S."/>
        </authorList>
    </citation>
    <scope>NUCLEOTIDE SEQUENCE [LARGE SCALE GENOMIC DNA]</scope>
    <source>
        <strain evidence="5">9H-4</strain>
    </source>
</reference>
<dbReference type="PANTHER" id="PTHR43008:SF4">
    <property type="entry name" value="CHAIN DEHYDROGENASE, PUTATIVE (AFU_ORTHOLOGUE AFUA_4G08710)-RELATED"/>
    <property type="match status" value="1"/>
</dbReference>
<organism evidence="4 5">
    <name type="scientific">Aeromicrobium choanae</name>
    <dbReference type="NCBI Taxonomy" id="1736691"/>
    <lineage>
        <taxon>Bacteria</taxon>
        <taxon>Bacillati</taxon>
        <taxon>Actinomycetota</taxon>
        <taxon>Actinomycetes</taxon>
        <taxon>Propionibacteriales</taxon>
        <taxon>Nocardioidaceae</taxon>
        <taxon>Aeromicrobium</taxon>
    </lineage>
</organism>
<evidence type="ECO:0000256" key="1">
    <source>
        <dbReference type="ARBA" id="ARBA00006484"/>
    </source>
</evidence>
<comment type="similarity">
    <text evidence="1">Belongs to the short-chain dehydrogenases/reductases (SDR) family.</text>
</comment>
<evidence type="ECO:0000256" key="2">
    <source>
        <dbReference type="ARBA" id="ARBA00023002"/>
    </source>
</evidence>
<evidence type="ECO:0000313" key="5">
    <source>
        <dbReference type="Proteomes" id="UP000191040"/>
    </source>
</evidence>
<dbReference type="Pfam" id="PF00106">
    <property type="entry name" value="adh_short"/>
    <property type="match status" value="1"/>
</dbReference>
<dbReference type="AlphaFoldDB" id="A0A1T4Z594"/>
<dbReference type="RefSeq" id="WP_172806359.1">
    <property type="nucleotide sequence ID" value="NZ_LT796768.1"/>
</dbReference>
<protein>
    <submittedName>
        <fullName evidence="4">Short chain dehydrogenase</fullName>
    </submittedName>
</protein>
<dbReference type="Gene3D" id="3.40.50.720">
    <property type="entry name" value="NAD(P)-binding Rossmann-like Domain"/>
    <property type="match status" value="1"/>
</dbReference>
<dbReference type="Proteomes" id="UP000191040">
    <property type="component" value="Chromosome I"/>
</dbReference>
<dbReference type="EMBL" id="LT796768">
    <property type="protein sequence ID" value="SKB09116.1"/>
    <property type="molecule type" value="Genomic_DNA"/>
</dbReference>